<dbReference type="SUPFAM" id="SSF53383">
    <property type="entry name" value="PLP-dependent transferases"/>
    <property type="match status" value="1"/>
</dbReference>
<evidence type="ECO:0000313" key="9">
    <source>
        <dbReference type="Proteomes" id="UP000663929"/>
    </source>
</evidence>
<dbReference type="EMBL" id="CP071793">
    <property type="protein sequence ID" value="QTD52777.1"/>
    <property type="molecule type" value="Genomic_DNA"/>
</dbReference>
<evidence type="ECO:0000256" key="3">
    <source>
        <dbReference type="ARBA" id="ARBA00022576"/>
    </source>
</evidence>
<dbReference type="PANTHER" id="PTHR46383:SF1">
    <property type="entry name" value="ASPARTATE AMINOTRANSFERASE"/>
    <property type="match status" value="1"/>
</dbReference>
<name>A0A8A4TTS8_SULCO</name>
<accession>A0A8A4TTS8</accession>
<evidence type="ECO:0000256" key="4">
    <source>
        <dbReference type="ARBA" id="ARBA00022679"/>
    </source>
</evidence>
<keyword evidence="5" id="KW-0663">Pyridoxal phosphate</keyword>
<evidence type="ECO:0000313" key="8">
    <source>
        <dbReference type="EMBL" id="QTD52777.1"/>
    </source>
</evidence>
<reference evidence="8" key="1">
    <citation type="submission" date="2021-03" db="EMBL/GenBank/DDBJ databases">
        <title>Acanthopleuribacteraceae sp. M133.</title>
        <authorList>
            <person name="Wang G."/>
        </authorList>
    </citation>
    <scope>NUCLEOTIDE SEQUENCE</scope>
    <source>
        <strain evidence="8">M133</strain>
    </source>
</reference>
<dbReference type="InterPro" id="IPR004838">
    <property type="entry name" value="NHTrfase_class1_PyrdxlP-BS"/>
</dbReference>
<evidence type="ECO:0000256" key="5">
    <source>
        <dbReference type="ARBA" id="ARBA00022898"/>
    </source>
</evidence>
<comment type="similarity">
    <text evidence="2 6">Belongs to the class-I pyridoxal-phosphate-dependent aminotransferase family.</text>
</comment>
<dbReference type="Pfam" id="PF00155">
    <property type="entry name" value="Aminotran_1_2"/>
    <property type="match status" value="1"/>
</dbReference>
<gene>
    <name evidence="8" type="ORF">J3U87_09900</name>
</gene>
<organism evidence="8 9">
    <name type="scientific">Sulfidibacter corallicola</name>
    <dbReference type="NCBI Taxonomy" id="2818388"/>
    <lineage>
        <taxon>Bacteria</taxon>
        <taxon>Pseudomonadati</taxon>
        <taxon>Acidobacteriota</taxon>
        <taxon>Holophagae</taxon>
        <taxon>Acanthopleuribacterales</taxon>
        <taxon>Acanthopleuribacteraceae</taxon>
        <taxon>Sulfidibacter</taxon>
    </lineage>
</organism>
<sequence>MSAPQRHINLNVRNLSLSATLGINERSAQLSREGRKIFRLGLGQSPFPVPDPVIAALRENAHERDYLPVKGLSTLRDAVATYHRERGMAVEGEDILIGPGSKELMFLLQLVYYGDLVIPTPSWVSYAPQAHIIGRNVRWIKTHAHNAWRLTPEELAQFCQSDPDCPRLVILNYPANPTGATYSVDELKAIAEVAHQYGIVLLSDEIYGELNHRGEHVSIAEFYPEGTIVSNGLSKWCGAGGWRLGTFAFPRSLRWLLDAMAVVASETFTSTSAPIQFAAIRAFQGGAEIERYLRASRAVLGALGDMYYRILHKAGVHVAKPAGGFYLFPDFSPFQDALARRGITTSVQFCEALLQETGVAILPGSAFGRPPNELTARIAYVDFDGAEALGKVVDDERGARLTKKAVDRIGADLNESARRIRDFLRRSGVP</sequence>
<dbReference type="CDD" id="cd00609">
    <property type="entry name" value="AAT_like"/>
    <property type="match status" value="1"/>
</dbReference>
<dbReference type="KEGG" id="scor:J3U87_09900"/>
<keyword evidence="3 6" id="KW-0032">Aminotransferase</keyword>
<dbReference type="GO" id="GO:0006520">
    <property type="term" value="P:amino acid metabolic process"/>
    <property type="evidence" value="ECO:0007669"/>
    <property type="project" value="InterPro"/>
</dbReference>
<dbReference type="InterPro" id="IPR015424">
    <property type="entry name" value="PyrdxlP-dep_Trfase"/>
</dbReference>
<evidence type="ECO:0000256" key="2">
    <source>
        <dbReference type="ARBA" id="ARBA00007441"/>
    </source>
</evidence>
<protein>
    <recommendedName>
        <fullName evidence="6">Aminotransferase</fullName>
        <ecNumber evidence="6">2.6.1.-</ecNumber>
    </recommendedName>
</protein>
<dbReference type="GO" id="GO:0030170">
    <property type="term" value="F:pyridoxal phosphate binding"/>
    <property type="evidence" value="ECO:0007669"/>
    <property type="project" value="InterPro"/>
</dbReference>
<dbReference type="EC" id="2.6.1.-" evidence="6"/>
<dbReference type="RefSeq" id="WP_237382879.1">
    <property type="nucleotide sequence ID" value="NZ_CP071793.1"/>
</dbReference>
<feature type="domain" description="Aminotransferase class I/classII large" evidence="7">
    <location>
        <begin position="36"/>
        <end position="371"/>
    </location>
</feature>
<dbReference type="Gene3D" id="3.40.640.10">
    <property type="entry name" value="Type I PLP-dependent aspartate aminotransferase-like (Major domain)"/>
    <property type="match status" value="1"/>
</dbReference>
<dbReference type="PANTHER" id="PTHR46383">
    <property type="entry name" value="ASPARTATE AMINOTRANSFERASE"/>
    <property type="match status" value="1"/>
</dbReference>
<dbReference type="GO" id="GO:0008483">
    <property type="term" value="F:transaminase activity"/>
    <property type="evidence" value="ECO:0007669"/>
    <property type="project" value="UniProtKB-KW"/>
</dbReference>
<keyword evidence="4 6" id="KW-0808">Transferase</keyword>
<evidence type="ECO:0000256" key="1">
    <source>
        <dbReference type="ARBA" id="ARBA00001933"/>
    </source>
</evidence>
<evidence type="ECO:0000256" key="6">
    <source>
        <dbReference type="RuleBase" id="RU000481"/>
    </source>
</evidence>
<keyword evidence="9" id="KW-1185">Reference proteome</keyword>
<dbReference type="InterPro" id="IPR015422">
    <property type="entry name" value="PyrdxlP-dep_Trfase_small"/>
</dbReference>
<dbReference type="Proteomes" id="UP000663929">
    <property type="component" value="Chromosome"/>
</dbReference>
<dbReference type="InterPro" id="IPR004839">
    <property type="entry name" value="Aminotransferase_I/II_large"/>
</dbReference>
<dbReference type="InterPro" id="IPR015421">
    <property type="entry name" value="PyrdxlP-dep_Trfase_major"/>
</dbReference>
<dbReference type="AlphaFoldDB" id="A0A8A4TTS8"/>
<comment type="cofactor">
    <cofactor evidence="1 6">
        <name>pyridoxal 5'-phosphate</name>
        <dbReference type="ChEBI" id="CHEBI:597326"/>
    </cofactor>
</comment>
<dbReference type="PROSITE" id="PS00105">
    <property type="entry name" value="AA_TRANSFER_CLASS_1"/>
    <property type="match status" value="1"/>
</dbReference>
<dbReference type="InterPro" id="IPR050596">
    <property type="entry name" value="AspAT/PAT-like"/>
</dbReference>
<proteinExistence type="inferred from homology"/>
<dbReference type="Gene3D" id="3.90.1150.10">
    <property type="entry name" value="Aspartate Aminotransferase, domain 1"/>
    <property type="match status" value="1"/>
</dbReference>
<evidence type="ECO:0000259" key="7">
    <source>
        <dbReference type="Pfam" id="PF00155"/>
    </source>
</evidence>